<protein>
    <submittedName>
        <fullName evidence="1">Uncharacterized protein</fullName>
    </submittedName>
</protein>
<dbReference type="EnsemblMetazoa" id="Aqu2.1.21349_001">
    <property type="protein sequence ID" value="Aqu2.1.21349_001"/>
    <property type="gene ID" value="Aqu2.1.21349"/>
</dbReference>
<organism evidence="1">
    <name type="scientific">Amphimedon queenslandica</name>
    <name type="common">Sponge</name>
    <dbReference type="NCBI Taxonomy" id="400682"/>
    <lineage>
        <taxon>Eukaryota</taxon>
        <taxon>Metazoa</taxon>
        <taxon>Porifera</taxon>
        <taxon>Demospongiae</taxon>
        <taxon>Heteroscleromorpha</taxon>
        <taxon>Haplosclerida</taxon>
        <taxon>Niphatidae</taxon>
        <taxon>Amphimedon</taxon>
    </lineage>
</organism>
<dbReference type="AlphaFoldDB" id="A0A1X7U1G0"/>
<evidence type="ECO:0000313" key="1">
    <source>
        <dbReference type="EnsemblMetazoa" id="Aqu2.1.21349_001"/>
    </source>
</evidence>
<accession>A0A1X7U1G0</accession>
<sequence length="80" mass="9244">LKNWLIGLKANHCTLFLATKTVAEQFTAMEHIYRLRKGKTLTISVYLCFIKSLNILNLDIVRKCLCERWSKGITSLECII</sequence>
<dbReference type="InParanoid" id="A0A1X7U1G0"/>
<name>A0A1X7U1G0_AMPQE</name>
<reference evidence="1" key="1">
    <citation type="submission" date="2017-05" db="UniProtKB">
        <authorList>
            <consortium name="EnsemblMetazoa"/>
        </authorList>
    </citation>
    <scope>IDENTIFICATION</scope>
</reference>
<proteinExistence type="predicted"/>